<organism evidence="2 3">
    <name type="scientific">Vitis vinifera</name>
    <name type="common">Grape</name>
    <dbReference type="NCBI Taxonomy" id="29760"/>
    <lineage>
        <taxon>Eukaryota</taxon>
        <taxon>Viridiplantae</taxon>
        <taxon>Streptophyta</taxon>
        <taxon>Embryophyta</taxon>
        <taxon>Tracheophyta</taxon>
        <taxon>Spermatophyta</taxon>
        <taxon>Magnoliopsida</taxon>
        <taxon>eudicotyledons</taxon>
        <taxon>Gunneridae</taxon>
        <taxon>Pentapetalae</taxon>
        <taxon>rosids</taxon>
        <taxon>Vitales</taxon>
        <taxon>Vitaceae</taxon>
        <taxon>Viteae</taxon>
        <taxon>Vitis</taxon>
    </lineage>
</organism>
<dbReference type="AlphaFoldDB" id="A0A438IFM6"/>
<keyword evidence="1" id="KW-0472">Membrane</keyword>
<name>A0A438IFM6_VITVI</name>
<keyword evidence="1" id="KW-1133">Transmembrane helix</keyword>
<evidence type="ECO:0000313" key="2">
    <source>
        <dbReference type="EMBL" id="RVW95524.1"/>
    </source>
</evidence>
<dbReference type="EMBL" id="QGNW01000113">
    <property type="protein sequence ID" value="RVW95524.1"/>
    <property type="molecule type" value="Genomic_DNA"/>
</dbReference>
<comment type="caution">
    <text evidence="2">The sequence shown here is derived from an EMBL/GenBank/DDBJ whole genome shotgun (WGS) entry which is preliminary data.</text>
</comment>
<protein>
    <submittedName>
        <fullName evidence="2">Uncharacterized protein</fullName>
    </submittedName>
</protein>
<dbReference type="Proteomes" id="UP000288805">
    <property type="component" value="Unassembled WGS sequence"/>
</dbReference>
<evidence type="ECO:0000313" key="3">
    <source>
        <dbReference type="Proteomes" id="UP000288805"/>
    </source>
</evidence>
<evidence type="ECO:0000256" key="1">
    <source>
        <dbReference type="SAM" id="Phobius"/>
    </source>
</evidence>
<gene>
    <name evidence="2" type="ORF">CK203_039126</name>
</gene>
<reference evidence="2 3" key="1">
    <citation type="journal article" date="2018" name="PLoS Genet.">
        <title>Population sequencing reveals clonal diversity and ancestral inbreeding in the grapevine cultivar Chardonnay.</title>
        <authorList>
            <person name="Roach M.J."/>
            <person name="Johnson D.L."/>
            <person name="Bohlmann J."/>
            <person name="van Vuuren H.J."/>
            <person name="Jones S.J."/>
            <person name="Pretorius I.S."/>
            <person name="Schmidt S.A."/>
            <person name="Borneman A.R."/>
        </authorList>
    </citation>
    <scope>NUCLEOTIDE SEQUENCE [LARGE SCALE GENOMIC DNA]</scope>
    <source>
        <strain evidence="3">cv. Chardonnay</strain>
        <tissue evidence="2">Leaf</tissue>
    </source>
</reference>
<keyword evidence="1" id="KW-0812">Transmembrane</keyword>
<sequence>MERWCEDEPLGEAFPILLSIASTKDTWYLRCGSSLERVDIGILGVPYKLDLESFDLGEGDKETIDPTLLHGSKTIMLWHLIYALFVIWIMHSTMRTALLEEAEIELGTDSKCALKDEGEKLKVKVLVKWSRKDWLA</sequence>
<proteinExistence type="predicted"/>
<accession>A0A438IFM6</accession>
<feature type="transmembrane region" description="Helical" evidence="1">
    <location>
        <begin position="75"/>
        <end position="91"/>
    </location>
</feature>